<accession>A0A1Z2XK95</accession>
<dbReference type="Proteomes" id="UP000186351">
    <property type="component" value="Chromosome"/>
</dbReference>
<name>A0A1B1S8C4_9BACT</name>
<evidence type="ECO:0000313" key="3">
    <source>
        <dbReference type="Proteomes" id="UP000186351"/>
    </source>
</evidence>
<dbReference type="InterPro" id="IPR053842">
    <property type="entry name" value="NikA-like"/>
</dbReference>
<dbReference type="AlphaFoldDB" id="A0A1B1S8C4"/>
<proteinExistence type="predicted"/>
<dbReference type="EMBL" id="CP015402">
    <property type="protein sequence ID" value="ANU63055.1"/>
    <property type="molecule type" value="Genomic_DNA"/>
</dbReference>
<dbReference type="STRING" id="1796646.A4V02_04545"/>
<sequence length="131" mass="14810">MTTMSKSPTRKGGRPSKPTDEKRTHVVTIKLTDAEHADLKKRSKAAGVKLAEYVRHGAFRLTIVSRLTEIEKEIARGILNLSSDFNQAMTCFHQLKLRSAANKLAAVVDWMFDILKKLRPNKETDYVCKNP</sequence>
<dbReference type="KEGG" id="pary:A4V02_04545"/>
<keyword evidence="3" id="KW-1185">Reference proteome</keyword>
<reference evidence="3" key="1">
    <citation type="submission" date="2016-04" db="EMBL/GenBank/DDBJ databases">
        <title>Complete Genome Sequences of Twelve Strains of a Stable Defined Moderately Diverse Mouse Microbiota 2 (sDMDMm2).</title>
        <authorList>
            <person name="Uchimura Y."/>
            <person name="Wyss M."/>
            <person name="Brugiroux S."/>
            <person name="Limenitakis J.P."/>
            <person name="Stecher B."/>
            <person name="McCoy K.D."/>
            <person name="Macpherson A.J."/>
        </authorList>
    </citation>
    <scope>NUCLEOTIDE SEQUENCE [LARGE SCALE GENOMIC DNA]</scope>
    <source>
        <strain evidence="3">YL27</strain>
    </source>
</reference>
<gene>
    <name evidence="2" type="ORF">A4V02_04545</name>
</gene>
<accession>A0A1B1S8C4</accession>
<dbReference type="Pfam" id="PF21983">
    <property type="entry name" value="NikA-like"/>
    <property type="match status" value="1"/>
</dbReference>
<evidence type="ECO:0008006" key="4">
    <source>
        <dbReference type="Google" id="ProtNLM"/>
    </source>
</evidence>
<evidence type="ECO:0000256" key="1">
    <source>
        <dbReference type="SAM" id="MobiDB-lite"/>
    </source>
</evidence>
<protein>
    <recommendedName>
        <fullName evidence="4">Mobilization protein</fullName>
    </recommendedName>
</protein>
<organism evidence="2 3">
    <name type="scientific">Muribaculum intestinale</name>
    <dbReference type="NCBI Taxonomy" id="1796646"/>
    <lineage>
        <taxon>Bacteria</taxon>
        <taxon>Pseudomonadati</taxon>
        <taxon>Bacteroidota</taxon>
        <taxon>Bacteroidia</taxon>
        <taxon>Bacteroidales</taxon>
        <taxon>Muribaculaceae</taxon>
        <taxon>Muribaculum</taxon>
    </lineage>
</organism>
<feature type="region of interest" description="Disordered" evidence="1">
    <location>
        <begin position="1"/>
        <end position="23"/>
    </location>
</feature>
<evidence type="ECO:0000313" key="2">
    <source>
        <dbReference type="EMBL" id="ANU63055.1"/>
    </source>
</evidence>